<sequence length="381" mass="41973">MNPDDMTAEIEALQLFTDAPQFQNFGRMNEIVPSVEMPPSSTPIPWPAGPAVEAPDTYDFDGKQRSFEEFFQFTETTALLMLKEGKVVYERYALGAHPGLRWISMSAGKSFVSAMVGIAISEGHIGGVDDPISDYIRVNPGSAYDGVSIRNVLQMSSGARWTEEYDDPTSDVFQLSAAQTGYGSFEDVVAAMVRERNPGELSRYNSGDTQALGLLIRSATGQSVASYMQTKLCEPLGATSPSYWLSDADGVEATYYGLNMTARDFARLGELYRNDGVFNGRQIVPSEWVRESLTADGPHLQPGKPLVGITYYPLGYGYQWWLPIGDRGEFTAIGVYNQFIYVDPITATVIVKLSANRRTGFIGDEGTPENLEFMRALARQN</sequence>
<evidence type="ECO:0000259" key="1">
    <source>
        <dbReference type="Pfam" id="PF00144"/>
    </source>
</evidence>
<dbReference type="Pfam" id="PF00144">
    <property type="entry name" value="Beta-lactamase"/>
    <property type="match status" value="1"/>
</dbReference>
<dbReference type="InterPro" id="IPR050789">
    <property type="entry name" value="Diverse_Enzym_Activities"/>
</dbReference>
<gene>
    <name evidence="2" type="ORF">SAMN06295879_0419</name>
</gene>
<reference evidence="3" key="1">
    <citation type="submission" date="2017-02" db="EMBL/GenBank/DDBJ databases">
        <authorList>
            <person name="Varghese N."/>
            <person name="Submissions S."/>
        </authorList>
    </citation>
    <scope>NUCLEOTIDE SEQUENCE [LARGE SCALE GENOMIC DNA]</scope>
    <source>
        <strain evidence="3">VKM Ac-2052</strain>
    </source>
</reference>
<organism evidence="2 3">
    <name type="scientific">Agreia bicolorata</name>
    <dbReference type="NCBI Taxonomy" id="110935"/>
    <lineage>
        <taxon>Bacteria</taxon>
        <taxon>Bacillati</taxon>
        <taxon>Actinomycetota</taxon>
        <taxon>Actinomycetes</taxon>
        <taxon>Micrococcales</taxon>
        <taxon>Microbacteriaceae</taxon>
        <taxon>Agreia</taxon>
    </lineage>
</organism>
<dbReference type="RefSeq" id="WP_078713179.1">
    <property type="nucleotide sequence ID" value="NZ_FUYG01000001.1"/>
</dbReference>
<accession>A0A1T4WZJ3</accession>
<evidence type="ECO:0000313" key="3">
    <source>
        <dbReference type="Proteomes" id="UP000189735"/>
    </source>
</evidence>
<dbReference type="PANTHER" id="PTHR43283">
    <property type="entry name" value="BETA-LACTAMASE-RELATED"/>
    <property type="match status" value="1"/>
</dbReference>
<dbReference type="InterPro" id="IPR012338">
    <property type="entry name" value="Beta-lactam/transpept-like"/>
</dbReference>
<dbReference type="Gene3D" id="3.40.710.10">
    <property type="entry name" value="DD-peptidase/beta-lactamase superfamily"/>
    <property type="match status" value="1"/>
</dbReference>
<name>A0A1T4WZJ3_9MICO</name>
<dbReference type="Proteomes" id="UP000189735">
    <property type="component" value="Unassembled WGS sequence"/>
</dbReference>
<dbReference type="AlphaFoldDB" id="A0A1T4WZJ3"/>
<feature type="domain" description="Beta-lactamase-related" evidence="1">
    <location>
        <begin position="77"/>
        <end position="356"/>
    </location>
</feature>
<dbReference type="PANTHER" id="PTHR43283:SF14">
    <property type="entry name" value="BLL8153 PROTEIN"/>
    <property type="match status" value="1"/>
</dbReference>
<dbReference type="EMBL" id="FUYG01000001">
    <property type="protein sequence ID" value="SKA82021.1"/>
    <property type="molecule type" value="Genomic_DNA"/>
</dbReference>
<protein>
    <submittedName>
        <fullName evidence="2">CubicO group peptidase, beta-lactamase class C family</fullName>
    </submittedName>
</protein>
<proteinExistence type="predicted"/>
<dbReference type="SUPFAM" id="SSF56601">
    <property type="entry name" value="beta-lactamase/transpeptidase-like"/>
    <property type="match status" value="1"/>
</dbReference>
<evidence type="ECO:0000313" key="2">
    <source>
        <dbReference type="EMBL" id="SKA82021.1"/>
    </source>
</evidence>
<dbReference type="InterPro" id="IPR001466">
    <property type="entry name" value="Beta-lactam-related"/>
</dbReference>